<protein>
    <submittedName>
        <fullName evidence="1">Uncharacterized protein</fullName>
    </submittedName>
</protein>
<dbReference type="GeneID" id="39421154"/>
<gene>
    <name evidence="1" type="ORF">NFRAN_1850</name>
</gene>
<dbReference type="KEGG" id="nfn:NFRAN_1850"/>
<evidence type="ECO:0000313" key="2">
    <source>
        <dbReference type="Proteomes" id="UP000294299"/>
    </source>
</evidence>
<dbReference type="EMBL" id="LR216287">
    <property type="protein sequence ID" value="VFJ14172.1"/>
    <property type="molecule type" value="Genomic_DNA"/>
</dbReference>
<dbReference type="RefSeq" id="WP_134484387.1">
    <property type="nucleotide sequence ID" value="NZ_LR216287.1"/>
</dbReference>
<organism evidence="1 2">
    <name type="scientific">Candidatus Nitrosocosmicus franklandianus</name>
    <dbReference type="NCBI Taxonomy" id="1798806"/>
    <lineage>
        <taxon>Archaea</taxon>
        <taxon>Nitrososphaerota</taxon>
        <taxon>Nitrososphaeria</taxon>
        <taxon>Nitrososphaerales</taxon>
        <taxon>Nitrososphaeraceae</taxon>
        <taxon>Candidatus Nitrosocosmicus</taxon>
    </lineage>
</organism>
<name>A0A484IEW0_9ARCH</name>
<proteinExistence type="predicted"/>
<sequence length="188" mass="21769">MSVTQISKEILSREPRIKFVGILKSDGQEISFGQDNKIDENDVKLSMIQTPHLLDAGKRFTDLGNLESVTFEYDKIKLVNLPNESGTVVCGSDNDLSIDEIKKIVSEHITGYKVKDEAESHTFYKEESKNNSQTIENLSKMQKTSNQFENAWQNYILTMIEFWKEMAITSIRMNEKLIKEFWKNYVDK</sequence>
<dbReference type="AlphaFoldDB" id="A0A484IEW0"/>
<dbReference type="OrthoDB" id="10209at2157"/>
<accession>A0A484IEW0</accession>
<reference evidence="1 2" key="1">
    <citation type="submission" date="2019-02" db="EMBL/GenBank/DDBJ databases">
        <authorList>
            <person name="Lehtovirta-Morley E L."/>
        </authorList>
    </citation>
    <scope>NUCLEOTIDE SEQUENCE [LARGE SCALE GENOMIC DNA]</scope>
    <source>
        <strain evidence="1">NFRAN1</strain>
    </source>
</reference>
<dbReference type="Proteomes" id="UP000294299">
    <property type="component" value="Chromosome NFRAN"/>
</dbReference>
<keyword evidence="2" id="KW-1185">Reference proteome</keyword>
<evidence type="ECO:0000313" key="1">
    <source>
        <dbReference type="EMBL" id="VFJ14172.1"/>
    </source>
</evidence>